<feature type="region of interest" description="Disordered" evidence="1">
    <location>
        <begin position="263"/>
        <end position="301"/>
    </location>
</feature>
<name>A0ABM4ZH13_VULVU</name>
<evidence type="ECO:0000313" key="3">
    <source>
        <dbReference type="RefSeq" id="XP_072601842.1"/>
    </source>
</evidence>
<dbReference type="RefSeq" id="XP_072601842.1">
    <property type="nucleotide sequence ID" value="XM_072745741.1"/>
</dbReference>
<reference evidence="3" key="1">
    <citation type="submission" date="2025-08" db="UniProtKB">
        <authorList>
            <consortium name="RefSeq"/>
        </authorList>
    </citation>
    <scope>IDENTIFICATION</scope>
    <source>
        <tissue evidence="3">Cell line</tissue>
    </source>
</reference>
<sequence length="320" mass="33217">MCPPPRRPDPGPTPLLPPPPRRGAAPCAPKPDLDGGCGVLQRRSRGRGARGARRCRGPRGGASPERPRPARTNPECGAARACQGVCACERRPRPRPAPPHLRAPPPPRALPARGGVCCSRRRSRERAAAEEDAGFAGGRCSLGSCLCSGSAGSVLGGPRRRGAEPQSRRPLQPPGPVRGLAPPPPAAPRRPPPAAAPPGAGAGAGPGPRGRRARCGAAAAPPELKDALRSLAFHGDLRAGLAPADTSPPTFSTSQGVCLCRELGPGPAPRRPVLNPGRRPEERPRALGGDGPTRFQPLARSGQAVTRRQVLRLKAYLHFI</sequence>
<feature type="compositionally biased region" description="Pro residues" evidence="1">
    <location>
        <begin position="95"/>
        <end position="109"/>
    </location>
</feature>
<keyword evidence="2" id="KW-1185">Reference proteome</keyword>
<feature type="compositionally biased region" description="Pro residues" evidence="1">
    <location>
        <begin position="1"/>
        <end position="21"/>
    </location>
</feature>
<feature type="region of interest" description="Disordered" evidence="1">
    <location>
        <begin position="93"/>
        <end position="123"/>
    </location>
</feature>
<evidence type="ECO:0008006" key="4">
    <source>
        <dbReference type="Google" id="ProtNLM"/>
    </source>
</evidence>
<feature type="compositionally biased region" description="Pro residues" evidence="1">
    <location>
        <begin position="171"/>
        <end position="196"/>
    </location>
</feature>
<dbReference type="Proteomes" id="UP001652641">
    <property type="component" value="Unplaced"/>
</dbReference>
<gene>
    <name evidence="3" type="primary">LOC140597438</name>
</gene>
<feature type="compositionally biased region" description="Basic residues" evidence="1">
    <location>
        <begin position="42"/>
        <end position="57"/>
    </location>
</feature>
<evidence type="ECO:0000313" key="2">
    <source>
        <dbReference type="Proteomes" id="UP001652641"/>
    </source>
</evidence>
<evidence type="ECO:0000256" key="1">
    <source>
        <dbReference type="SAM" id="MobiDB-lite"/>
    </source>
</evidence>
<dbReference type="GeneID" id="140597438"/>
<organism evidence="2 3">
    <name type="scientific">Vulpes vulpes</name>
    <name type="common">Red fox</name>
    <dbReference type="NCBI Taxonomy" id="9627"/>
    <lineage>
        <taxon>Eukaryota</taxon>
        <taxon>Metazoa</taxon>
        <taxon>Chordata</taxon>
        <taxon>Craniata</taxon>
        <taxon>Vertebrata</taxon>
        <taxon>Euteleostomi</taxon>
        <taxon>Mammalia</taxon>
        <taxon>Eutheria</taxon>
        <taxon>Laurasiatheria</taxon>
        <taxon>Carnivora</taxon>
        <taxon>Caniformia</taxon>
        <taxon>Canidae</taxon>
        <taxon>Vulpes</taxon>
    </lineage>
</organism>
<feature type="region of interest" description="Disordered" evidence="1">
    <location>
        <begin position="154"/>
        <end position="219"/>
    </location>
</feature>
<protein>
    <recommendedName>
        <fullName evidence="4">Basic proline-rich protein-like</fullName>
    </recommendedName>
</protein>
<proteinExistence type="predicted"/>
<accession>A0ABM4ZH13</accession>
<feature type="region of interest" description="Disordered" evidence="1">
    <location>
        <begin position="1"/>
        <end position="77"/>
    </location>
</feature>